<dbReference type="PANTHER" id="PTHR46623">
    <property type="entry name" value="CARBOXYMETHYLENEBUTENOLIDASE-RELATED"/>
    <property type="match status" value="1"/>
</dbReference>
<sequence>MCEQNEIENWARKGLTRRQLGAFGVAAGAAACAPTDGAANGAASATGGLAESNVTFETPAGTMDGFFVHPAGKRSPAVLFWPDIAGIREAKRQMARRLAGEGYAVLLANPYYRDVAGEQFADFADFASSGGFQKVTPWREKFSAETIQLDARACSAWLRGQDAVDSARGMGTQGYCMTGSFAVLGANAVPQMKAAASFHGGGLVRDSETSPHRKLREDVHYLIAIGQNDDAKAPGDKDALREAATTVGAEAEIEVYAADHGWCVPDSPSYDKAEAERAWSRLLAIYGSEL</sequence>
<evidence type="ECO:0000313" key="3">
    <source>
        <dbReference type="Proteomes" id="UP000057938"/>
    </source>
</evidence>
<dbReference type="EC" id="3.5.1.68" evidence="2"/>
<reference evidence="2 3" key="1">
    <citation type="submission" date="2015-09" db="EMBL/GenBank/DDBJ databases">
        <title>Complete genome sequence of a benzo[a]pyrene-degrading bacterium Altererythrobacter epoxidivorans CGMCC 1.7731T.</title>
        <authorList>
            <person name="Li Z."/>
            <person name="Cheng H."/>
            <person name="Huo Y."/>
            <person name="Xu X."/>
        </authorList>
    </citation>
    <scope>NUCLEOTIDE SEQUENCE [LARGE SCALE GENOMIC DNA]</scope>
    <source>
        <strain evidence="2 3">CGMCC 1.7731</strain>
    </source>
</reference>
<dbReference type="InterPro" id="IPR051049">
    <property type="entry name" value="Dienelactone_hydrolase-like"/>
</dbReference>
<dbReference type="PATRIC" id="fig|361183.4.peg.16"/>
<dbReference type="RefSeq" id="WP_061921193.1">
    <property type="nucleotide sequence ID" value="NZ_CP012669.1"/>
</dbReference>
<evidence type="ECO:0000259" key="1">
    <source>
        <dbReference type="Pfam" id="PF01738"/>
    </source>
</evidence>
<dbReference type="InterPro" id="IPR002925">
    <property type="entry name" value="Dienelactn_hydro"/>
</dbReference>
<dbReference type="Pfam" id="PF01738">
    <property type="entry name" value="DLH"/>
    <property type="match status" value="1"/>
</dbReference>
<dbReference type="STRING" id="361183.AMC99_00016"/>
<organism evidence="2 3">
    <name type="scientific">Altererythrobacter epoxidivorans</name>
    <dbReference type="NCBI Taxonomy" id="361183"/>
    <lineage>
        <taxon>Bacteria</taxon>
        <taxon>Pseudomonadati</taxon>
        <taxon>Pseudomonadota</taxon>
        <taxon>Alphaproteobacteria</taxon>
        <taxon>Sphingomonadales</taxon>
        <taxon>Erythrobacteraceae</taxon>
        <taxon>Altererythrobacter</taxon>
    </lineage>
</organism>
<dbReference type="EMBL" id="CP012669">
    <property type="protein sequence ID" value="ALE15333.1"/>
    <property type="molecule type" value="Genomic_DNA"/>
</dbReference>
<dbReference type="PROSITE" id="PS51318">
    <property type="entry name" value="TAT"/>
    <property type="match status" value="1"/>
</dbReference>
<evidence type="ECO:0000313" key="2">
    <source>
        <dbReference type="EMBL" id="ALE15333.1"/>
    </source>
</evidence>
<dbReference type="PANTHER" id="PTHR46623:SF10">
    <property type="entry name" value="CARBOXYMETHYLENEBUTENOLIDASE HOMOLOG"/>
    <property type="match status" value="1"/>
</dbReference>
<dbReference type="GO" id="GO:0050129">
    <property type="term" value="F:N-formylglutamate deformylase activity"/>
    <property type="evidence" value="ECO:0007669"/>
    <property type="project" value="UniProtKB-EC"/>
</dbReference>
<dbReference type="Proteomes" id="UP000057938">
    <property type="component" value="Chromosome"/>
</dbReference>
<gene>
    <name evidence="2" type="ORF">AMC99_00016</name>
</gene>
<proteinExistence type="predicted"/>
<name>A0A0M4MR14_9SPHN</name>
<dbReference type="OrthoDB" id="9787933at2"/>
<accession>A0A0M4MR14</accession>
<dbReference type="InterPro" id="IPR006311">
    <property type="entry name" value="TAT_signal"/>
</dbReference>
<dbReference type="Gene3D" id="3.40.50.1820">
    <property type="entry name" value="alpha/beta hydrolase"/>
    <property type="match status" value="1"/>
</dbReference>
<dbReference type="InterPro" id="IPR029058">
    <property type="entry name" value="AB_hydrolase_fold"/>
</dbReference>
<keyword evidence="3" id="KW-1185">Reference proteome</keyword>
<dbReference type="AlphaFoldDB" id="A0A0M4MR14"/>
<dbReference type="SUPFAM" id="SSF53474">
    <property type="entry name" value="alpha/beta-Hydrolases"/>
    <property type="match status" value="1"/>
</dbReference>
<feature type="domain" description="Dienelactone hydrolase" evidence="1">
    <location>
        <begin position="63"/>
        <end position="285"/>
    </location>
</feature>
<keyword evidence="2" id="KW-0378">Hydrolase</keyword>
<dbReference type="KEGG" id="aep:AMC99_00016"/>
<protein>
    <submittedName>
        <fullName evidence="2">N-formylglutamate deformylase</fullName>
        <ecNumber evidence="2">3.5.1.68</ecNumber>
    </submittedName>
</protein>